<organism evidence="6 7">
    <name type="scientific">Penaeus vannamei</name>
    <name type="common">Whiteleg shrimp</name>
    <name type="synonym">Litopenaeus vannamei</name>
    <dbReference type="NCBI Taxonomy" id="6689"/>
    <lineage>
        <taxon>Eukaryota</taxon>
        <taxon>Metazoa</taxon>
        <taxon>Ecdysozoa</taxon>
        <taxon>Arthropoda</taxon>
        <taxon>Crustacea</taxon>
        <taxon>Multicrustacea</taxon>
        <taxon>Malacostraca</taxon>
        <taxon>Eumalacostraca</taxon>
        <taxon>Eucarida</taxon>
        <taxon>Decapoda</taxon>
        <taxon>Dendrobranchiata</taxon>
        <taxon>Penaeoidea</taxon>
        <taxon>Penaeidae</taxon>
        <taxon>Penaeus</taxon>
    </lineage>
</organism>
<dbReference type="Proteomes" id="UP000283509">
    <property type="component" value="Unassembled WGS sequence"/>
</dbReference>
<evidence type="ECO:0000256" key="3">
    <source>
        <dbReference type="SAM" id="MobiDB-lite"/>
    </source>
</evidence>
<feature type="transmembrane region" description="Helical" evidence="4">
    <location>
        <begin position="25"/>
        <end position="49"/>
    </location>
</feature>
<feature type="region of interest" description="Disordered" evidence="3">
    <location>
        <begin position="227"/>
        <end position="258"/>
    </location>
</feature>
<evidence type="ECO:0000259" key="5">
    <source>
        <dbReference type="Pfam" id="PF11938"/>
    </source>
</evidence>
<protein>
    <recommendedName>
        <fullName evidence="5">DUF3456 domain-containing protein</fullName>
    </recommendedName>
</protein>
<name>A0A423SQA2_PENVA</name>
<keyword evidence="4" id="KW-1133">Transmembrane helix</keyword>
<feature type="domain" description="DUF3456" evidence="5">
    <location>
        <begin position="68"/>
        <end position="221"/>
    </location>
</feature>
<comment type="similarity">
    <text evidence="1">Belongs to the canopy family.</text>
</comment>
<evidence type="ECO:0000256" key="4">
    <source>
        <dbReference type="SAM" id="Phobius"/>
    </source>
</evidence>
<dbReference type="PANTHER" id="PTHR15382">
    <property type="entry name" value="CTG4A-RELATED"/>
    <property type="match status" value="1"/>
</dbReference>
<dbReference type="Pfam" id="PF11938">
    <property type="entry name" value="DUF3456"/>
    <property type="match status" value="1"/>
</dbReference>
<evidence type="ECO:0000256" key="2">
    <source>
        <dbReference type="ARBA" id="ARBA00022729"/>
    </source>
</evidence>
<sequence length="258" mass="29560">MTRGTRQQLICQKTRGRERESSFKVNFSFIIVTMGLKSCVFLLVVVLGLSQGGTNIEEDQYGVRYATDCEVCKLVMKELGEKLQSKDSSGVIETGYNIDASKKKTKYNKSELRLVETLEEVCSGMLDYRIHKEREDSTRWAKKMSQTFQTLHNLVNKGVKVDLGIPMELWDEPSAEVTHLKTQCEQFIEDHEDAISSWYFGDQTKSLQSTVCKKTLKEKKCLSEPYGEDITAEEQAKEKAEDKKKQKGDRSKTRKNEL</sequence>
<reference evidence="6 7" key="2">
    <citation type="submission" date="2019-01" db="EMBL/GenBank/DDBJ databases">
        <title>The decoding of complex shrimp genome reveals the adaptation for benthos swimmer, frequently molting mechanism and breeding impact on genome.</title>
        <authorList>
            <person name="Sun Y."/>
            <person name="Gao Y."/>
            <person name="Yu Y."/>
        </authorList>
    </citation>
    <scope>NUCLEOTIDE SEQUENCE [LARGE SCALE GENOMIC DNA]</scope>
    <source>
        <tissue evidence="6">Muscle</tissue>
    </source>
</reference>
<dbReference type="STRING" id="6689.A0A423SQA2"/>
<evidence type="ECO:0000313" key="6">
    <source>
        <dbReference type="EMBL" id="ROT66405.1"/>
    </source>
</evidence>
<proteinExistence type="inferred from homology"/>
<dbReference type="OrthoDB" id="6020060at2759"/>
<keyword evidence="7" id="KW-1185">Reference proteome</keyword>
<dbReference type="PANTHER" id="PTHR15382:SF8">
    <property type="entry name" value="CANOPY B"/>
    <property type="match status" value="1"/>
</dbReference>
<dbReference type="InterPro" id="IPR021852">
    <property type="entry name" value="DUF3456"/>
</dbReference>
<keyword evidence="4" id="KW-0812">Transmembrane</keyword>
<accession>A0A423SQA2</accession>
<evidence type="ECO:0000256" key="1">
    <source>
        <dbReference type="ARBA" id="ARBA00007285"/>
    </source>
</evidence>
<gene>
    <name evidence="6" type="ORF">C7M84_015577</name>
</gene>
<dbReference type="AlphaFoldDB" id="A0A423SQA2"/>
<keyword evidence="4" id="KW-0472">Membrane</keyword>
<evidence type="ECO:0000313" key="7">
    <source>
        <dbReference type="Proteomes" id="UP000283509"/>
    </source>
</evidence>
<feature type="compositionally biased region" description="Basic and acidic residues" evidence="3">
    <location>
        <begin position="234"/>
        <end position="258"/>
    </location>
</feature>
<reference evidence="6 7" key="1">
    <citation type="submission" date="2018-04" db="EMBL/GenBank/DDBJ databases">
        <authorList>
            <person name="Zhang X."/>
            <person name="Yuan J."/>
            <person name="Li F."/>
            <person name="Xiang J."/>
        </authorList>
    </citation>
    <scope>NUCLEOTIDE SEQUENCE [LARGE SCALE GENOMIC DNA]</scope>
    <source>
        <tissue evidence="6">Muscle</tissue>
    </source>
</reference>
<dbReference type="EMBL" id="QCYY01002941">
    <property type="protein sequence ID" value="ROT66405.1"/>
    <property type="molecule type" value="Genomic_DNA"/>
</dbReference>
<comment type="caution">
    <text evidence="6">The sequence shown here is derived from an EMBL/GenBank/DDBJ whole genome shotgun (WGS) entry which is preliminary data.</text>
</comment>
<keyword evidence="2" id="KW-0732">Signal</keyword>